<dbReference type="RefSeq" id="WP_125119803.1">
    <property type="nucleotide sequence ID" value="NZ_AP019309.1"/>
</dbReference>
<name>A0A3G9JPV7_9FIRM</name>
<sequence length="196" mass="20808">MKRTKSLTYLALFMAIEAVLVMVPFLGFIPIGPLRATTLHIPVIIAAIVLGTREGCLVGLIFGLFSLFNNTINPTVTSFAFSPFISGNILSAVIAIVPRVLIGFVSGEVYRLMKNRFPTAGMFVSSFLGALTNTALVLGGIYLLFGQAYAKALGRSFASLAPYFISVMSTQSLLEAVVGAIVAVAVSKALLKVKRG</sequence>
<feature type="transmembrane region" description="Helical" evidence="1">
    <location>
        <begin position="80"/>
        <end position="102"/>
    </location>
</feature>
<proteinExistence type="predicted"/>
<dbReference type="Proteomes" id="UP000268059">
    <property type="component" value="Chromosome"/>
</dbReference>
<evidence type="ECO:0000313" key="3">
    <source>
        <dbReference type="Proteomes" id="UP000268059"/>
    </source>
</evidence>
<dbReference type="AlphaFoldDB" id="A0A3G9JPV7"/>
<organism evidence="2 3">
    <name type="scientific">Intestinibaculum porci</name>
    <dbReference type="NCBI Taxonomy" id="2487118"/>
    <lineage>
        <taxon>Bacteria</taxon>
        <taxon>Bacillati</taxon>
        <taxon>Bacillota</taxon>
        <taxon>Erysipelotrichia</taxon>
        <taxon>Erysipelotrichales</taxon>
        <taxon>Erysipelotrichaceae</taxon>
        <taxon>Intestinibaculum</taxon>
    </lineage>
</organism>
<evidence type="ECO:0000313" key="2">
    <source>
        <dbReference type="EMBL" id="BBH27033.1"/>
    </source>
</evidence>
<dbReference type="InterPro" id="IPR024529">
    <property type="entry name" value="ECF_trnsprt_substrate-spec"/>
</dbReference>
<feature type="transmembrane region" description="Helical" evidence="1">
    <location>
        <begin position="6"/>
        <end position="29"/>
    </location>
</feature>
<dbReference type="GO" id="GO:0022857">
    <property type="term" value="F:transmembrane transporter activity"/>
    <property type="evidence" value="ECO:0007669"/>
    <property type="project" value="InterPro"/>
</dbReference>
<gene>
    <name evidence="2" type="ORF">SG0102_19670</name>
</gene>
<accession>A0A3G9JPV7</accession>
<feature type="transmembrane region" description="Helical" evidence="1">
    <location>
        <begin position="165"/>
        <end position="191"/>
    </location>
</feature>
<protein>
    <submittedName>
        <fullName evidence="2">Membrane protein</fullName>
    </submittedName>
</protein>
<dbReference type="KEGG" id="ebm:SG0102_19670"/>
<dbReference type="Gene3D" id="1.10.1760.20">
    <property type="match status" value="1"/>
</dbReference>
<keyword evidence="1" id="KW-1133">Transmembrane helix</keyword>
<feature type="transmembrane region" description="Helical" evidence="1">
    <location>
        <begin position="123"/>
        <end position="145"/>
    </location>
</feature>
<reference evidence="2 3" key="1">
    <citation type="submission" date="2018-11" db="EMBL/GenBank/DDBJ databases">
        <title>Novel Erysipelotrichaceae bacterium isolated from small intestine of a swine.</title>
        <authorList>
            <person name="Kim J.S."/>
            <person name="Choe H."/>
            <person name="Lee Y.R."/>
            <person name="Kim K.M."/>
            <person name="Park D.S."/>
        </authorList>
    </citation>
    <scope>NUCLEOTIDE SEQUENCE [LARGE SCALE GENOMIC DNA]</scope>
    <source>
        <strain evidence="2 3">SG0102</strain>
    </source>
</reference>
<keyword evidence="1" id="KW-0472">Membrane</keyword>
<keyword evidence="3" id="KW-1185">Reference proteome</keyword>
<dbReference type="Pfam" id="PF12822">
    <property type="entry name" value="ECF_trnsprt"/>
    <property type="match status" value="1"/>
</dbReference>
<evidence type="ECO:0000256" key="1">
    <source>
        <dbReference type="SAM" id="Phobius"/>
    </source>
</evidence>
<dbReference type="EMBL" id="AP019309">
    <property type="protein sequence ID" value="BBH27033.1"/>
    <property type="molecule type" value="Genomic_DNA"/>
</dbReference>
<dbReference type="OrthoDB" id="9813540at2"/>
<keyword evidence="1" id="KW-0812">Transmembrane</keyword>
<dbReference type="InParanoid" id="A0A3G9JPV7"/>